<protein>
    <submittedName>
        <fullName evidence="1">Uncharacterized protein</fullName>
    </submittedName>
</protein>
<comment type="caution">
    <text evidence="1">The sequence shown here is derived from an EMBL/GenBank/DDBJ whole genome shotgun (WGS) entry which is preliminary data.</text>
</comment>
<dbReference type="EMBL" id="PFMR01000106">
    <property type="protein sequence ID" value="PIZ17549.1"/>
    <property type="molecule type" value="Genomic_DNA"/>
</dbReference>
<evidence type="ECO:0000313" key="2">
    <source>
        <dbReference type="Proteomes" id="UP000229307"/>
    </source>
</evidence>
<reference evidence="2" key="1">
    <citation type="submission" date="2017-09" db="EMBL/GenBank/DDBJ databases">
        <title>Depth-based differentiation of microbial function through sediment-hosted aquifers and enrichment of novel symbionts in the deep terrestrial subsurface.</title>
        <authorList>
            <person name="Probst A.J."/>
            <person name="Ladd B."/>
            <person name="Jarett J.K."/>
            <person name="Geller-Mcgrath D.E."/>
            <person name="Sieber C.M.K."/>
            <person name="Emerson J.B."/>
            <person name="Anantharaman K."/>
            <person name="Thomas B.C."/>
            <person name="Malmstrom R."/>
            <person name="Stieglmeier M."/>
            <person name="Klingl A."/>
            <person name="Woyke T."/>
            <person name="Ryan C.M."/>
            <person name="Banfield J.F."/>
        </authorList>
    </citation>
    <scope>NUCLEOTIDE SEQUENCE [LARGE SCALE GENOMIC DNA]</scope>
</reference>
<proteinExistence type="predicted"/>
<gene>
    <name evidence="1" type="ORF">COY52_04035</name>
</gene>
<accession>A0A2M7SDI3</accession>
<dbReference type="AlphaFoldDB" id="A0A2M7SDI3"/>
<organism evidence="1 2">
    <name type="scientific">Candidatus Desantisbacteria bacterium CG_4_10_14_0_8_um_filter_48_22</name>
    <dbReference type="NCBI Taxonomy" id="1974543"/>
    <lineage>
        <taxon>Bacteria</taxon>
        <taxon>Candidatus Desantisiibacteriota</taxon>
    </lineage>
</organism>
<name>A0A2M7SDI3_9BACT</name>
<evidence type="ECO:0000313" key="1">
    <source>
        <dbReference type="EMBL" id="PIZ17549.1"/>
    </source>
</evidence>
<sequence length="59" mass="7230">MEEKKEILGETYEPGKPTEPYNWRKKIKGRDEMLRYLAASERYWYSKEWFGSEKRKNPA</sequence>
<dbReference type="Proteomes" id="UP000229307">
    <property type="component" value="Unassembled WGS sequence"/>
</dbReference>